<gene>
    <name evidence="2" type="ORF">TSUD_183740</name>
</gene>
<dbReference type="Proteomes" id="UP000242715">
    <property type="component" value="Unassembled WGS sequence"/>
</dbReference>
<keyword evidence="1" id="KW-0472">Membrane</keyword>
<proteinExistence type="predicted"/>
<keyword evidence="1" id="KW-1133">Transmembrane helix</keyword>
<sequence>MAEMSSLGWGVGGEAWVWRRQLRGWEEEMLGECRDRLLYSWSVSASDFSRLGYYGCCDRAHLAYSGSLEGLHLRVASFARQDAERLNQHNTYSSLVVLLILFGLLSVLGLTLHRWILIRYQINLWSLHLQRAGGPS</sequence>
<keyword evidence="1" id="KW-0812">Transmembrane</keyword>
<evidence type="ECO:0000313" key="2">
    <source>
        <dbReference type="EMBL" id="GAU23074.1"/>
    </source>
</evidence>
<keyword evidence="3" id="KW-1185">Reference proteome</keyword>
<evidence type="ECO:0000256" key="1">
    <source>
        <dbReference type="SAM" id="Phobius"/>
    </source>
</evidence>
<organism evidence="2 3">
    <name type="scientific">Trifolium subterraneum</name>
    <name type="common">Subterranean clover</name>
    <dbReference type="NCBI Taxonomy" id="3900"/>
    <lineage>
        <taxon>Eukaryota</taxon>
        <taxon>Viridiplantae</taxon>
        <taxon>Streptophyta</taxon>
        <taxon>Embryophyta</taxon>
        <taxon>Tracheophyta</taxon>
        <taxon>Spermatophyta</taxon>
        <taxon>Magnoliopsida</taxon>
        <taxon>eudicotyledons</taxon>
        <taxon>Gunneridae</taxon>
        <taxon>Pentapetalae</taxon>
        <taxon>rosids</taxon>
        <taxon>fabids</taxon>
        <taxon>Fabales</taxon>
        <taxon>Fabaceae</taxon>
        <taxon>Papilionoideae</taxon>
        <taxon>50 kb inversion clade</taxon>
        <taxon>NPAAA clade</taxon>
        <taxon>Hologalegina</taxon>
        <taxon>IRL clade</taxon>
        <taxon>Trifolieae</taxon>
        <taxon>Trifolium</taxon>
    </lineage>
</organism>
<accession>A0A2Z6LU57</accession>
<dbReference type="EMBL" id="DF973263">
    <property type="protein sequence ID" value="GAU23074.1"/>
    <property type="molecule type" value="Genomic_DNA"/>
</dbReference>
<feature type="transmembrane region" description="Helical" evidence="1">
    <location>
        <begin position="92"/>
        <end position="112"/>
    </location>
</feature>
<name>A0A2Z6LU57_TRISU</name>
<protein>
    <submittedName>
        <fullName evidence="2">Uncharacterized protein</fullName>
    </submittedName>
</protein>
<dbReference type="AlphaFoldDB" id="A0A2Z6LU57"/>
<reference evidence="3" key="1">
    <citation type="journal article" date="2017" name="Front. Plant Sci.">
        <title>Climate Clever Clovers: New Paradigm to Reduce the Environmental Footprint of Ruminants by Breeding Low Methanogenic Forages Utilizing Haplotype Variation.</title>
        <authorList>
            <person name="Kaur P."/>
            <person name="Appels R."/>
            <person name="Bayer P.E."/>
            <person name="Keeble-Gagnere G."/>
            <person name="Wang J."/>
            <person name="Hirakawa H."/>
            <person name="Shirasawa K."/>
            <person name="Vercoe P."/>
            <person name="Stefanova K."/>
            <person name="Durmic Z."/>
            <person name="Nichols P."/>
            <person name="Revell C."/>
            <person name="Isobe S.N."/>
            <person name="Edwards D."/>
            <person name="Erskine W."/>
        </authorList>
    </citation>
    <scope>NUCLEOTIDE SEQUENCE [LARGE SCALE GENOMIC DNA]</scope>
    <source>
        <strain evidence="3">cv. Daliak</strain>
    </source>
</reference>
<evidence type="ECO:0000313" key="3">
    <source>
        <dbReference type="Proteomes" id="UP000242715"/>
    </source>
</evidence>